<dbReference type="InterPro" id="IPR036390">
    <property type="entry name" value="WH_DNA-bd_sf"/>
</dbReference>
<dbReference type="Pfam" id="PF01037">
    <property type="entry name" value="AsnC_trans_reg"/>
    <property type="match status" value="1"/>
</dbReference>
<name>A0ABU0VVT3_9RHOB</name>
<evidence type="ECO:0000256" key="1">
    <source>
        <dbReference type="ARBA" id="ARBA00023015"/>
    </source>
</evidence>
<evidence type="ECO:0000259" key="4">
    <source>
        <dbReference type="PROSITE" id="PS50956"/>
    </source>
</evidence>
<evidence type="ECO:0000313" key="5">
    <source>
        <dbReference type="EMBL" id="MDQ2065857.1"/>
    </source>
</evidence>
<reference evidence="5 6" key="1">
    <citation type="submission" date="2023-08" db="EMBL/GenBank/DDBJ databases">
        <title>Characterization of two Paracoccaceae strains isolated from Phycosphere and proposal of Xinfangfangia lacusdiani sp. nov.</title>
        <authorList>
            <person name="Deng Y."/>
            <person name="Zhang Y.Q."/>
        </authorList>
    </citation>
    <scope>NUCLEOTIDE SEQUENCE [LARGE SCALE GENOMIC DNA]</scope>
    <source>
        <strain evidence="5 6">CPCC 101601</strain>
    </source>
</reference>
<dbReference type="InterPro" id="IPR000485">
    <property type="entry name" value="AsnC-type_HTH_dom"/>
</dbReference>
<dbReference type="SUPFAM" id="SSF54909">
    <property type="entry name" value="Dimeric alpha+beta barrel"/>
    <property type="match status" value="1"/>
</dbReference>
<dbReference type="Pfam" id="PF13412">
    <property type="entry name" value="HTH_24"/>
    <property type="match status" value="1"/>
</dbReference>
<dbReference type="InterPro" id="IPR019888">
    <property type="entry name" value="Tscrpt_reg_AsnC-like"/>
</dbReference>
<keyword evidence="2" id="KW-0238">DNA-binding</keyword>
<evidence type="ECO:0000256" key="3">
    <source>
        <dbReference type="ARBA" id="ARBA00023163"/>
    </source>
</evidence>
<dbReference type="RefSeq" id="WP_306679543.1">
    <property type="nucleotide sequence ID" value="NZ_JAVDBT010000004.1"/>
</dbReference>
<sequence>MLDDSDRRILRHWLAEPGLDRAVLAERAGVTPATLWRRIEKMKASGVVKAEGAVIDWRALGYAVEVSLRFTLDKTEPRAFDEFIAAARDVPEVIGIETFLGRVDLRLNVIARDMGHWTMIYRERILALPHIAEVEALMLVSTIKESAGLPL</sequence>
<gene>
    <name evidence="5" type="ORF">Q9295_05705</name>
</gene>
<evidence type="ECO:0000313" key="6">
    <source>
        <dbReference type="Proteomes" id="UP001239680"/>
    </source>
</evidence>
<dbReference type="SUPFAM" id="SSF46785">
    <property type="entry name" value="Winged helix' DNA-binding domain"/>
    <property type="match status" value="1"/>
</dbReference>
<accession>A0ABU0VVT3</accession>
<dbReference type="Gene3D" id="1.10.10.10">
    <property type="entry name" value="Winged helix-like DNA-binding domain superfamily/Winged helix DNA-binding domain"/>
    <property type="match status" value="1"/>
</dbReference>
<organism evidence="5 6">
    <name type="scientific">Pseudogemmobacter lacusdianii</name>
    <dbReference type="NCBI Taxonomy" id="3069608"/>
    <lineage>
        <taxon>Bacteria</taxon>
        <taxon>Pseudomonadati</taxon>
        <taxon>Pseudomonadota</taxon>
        <taxon>Alphaproteobacteria</taxon>
        <taxon>Rhodobacterales</taxon>
        <taxon>Paracoccaceae</taxon>
        <taxon>Pseudogemmobacter</taxon>
    </lineage>
</organism>
<keyword evidence="6" id="KW-1185">Reference proteome</keyword>
<proteinExistence type="predicted"/>
<comment type="caution">
    <text evidence="5">The sequence shown here is derived from an EMBL/GenBank/DDBJ whole genome shotgun (WGS) entry which is preliminary data.</text>
</comment>
<evidence type="ECO:0000256" key="2">
    <source>
        <dbReference type="ARBA" id="ARBA00023125"/>
    </source>
</evidence>
<dbReference type="Proteomes" id="UP001239680">
    <property type="component" value="Unassembled WGS sequence"/>
</dbReference>
<dbReference type="InterPro" id="IPR019887">
    <property type="entry name" value="Tscrpt_reg_AsnC/Lrp_C"/>
</dbReference>
<keyword evidence="3" id="KW-0804">Transcription</keyword>
<dbReference type="SMART" id="SM00344">
    <property type="entry name" value="HTH_ASNC"/>
    <property type="match status" value="1"/>
</dbReference>
<dbReference type="PANTHER" id="PTHR30154">
    <property type="entry name" value="LEUCINE-RESPONSIVE REGULATORY PROTEIN"/>
    <property type="match status" value="1"/>
</dbReference>
<dbReference type="InterPro" id="IPR036388">
    <property type="entry name" value="WH-like_DNA-bd_sf"/>
</dbReference>
<dbReference type="PROSITE" id="PS50956">
    <property type="entry name" value="HTH_ASNC_2"/>
    <property type="match status" value="1"/>
</dbReference>
<dbReference type="InterPro" id="IPR011008">
    <property type="entry name" value="Dimeric_a/b-barrel"/>
</dbReference>
<dbReference type="Gene3D" id="3.30.70.920">
    <property type="match status" value="1"/>
</dbReference>
<dbReference type="PANTHER" id="PTHR30154:SF34">
    <property type="entry name" value="TRANSCRIPTIONAL REGULATOR AZLB"/>
    <property type="match status" value="1"/>
</dbReference>
<keyword evidence="1" id="KW-0805">Transcription regulation</keyword>
<protein>
    <submittedName>
        <fullName evidence="5">Lrp/AsnC family transcriptional regulator</fullName>
    </submittedName>
</protein>
<feature type="domain" description="HTH asnC-type" evidence="4">
    <location>
        <begin position="2"/>
        <end position="63"/>
    </location>
</feature>
<dbReference type="EMBL" id="JAVDBT010000004">
    <property type="protein sequence ID" value="MDQ2065857.1"/>
    <property type="molecule type" value="Genomic_DNA"/>
</dbReference>